<keyword evidence="1" id="KW-0732">Signal</keyword>
<proteinExistence type="predicted"/>
<evidence type="ECO:0000313" key="2">
    <source>
        <dbReference type="EMBL" id="PWN08140.1"/>
    </source>
</evidence>
<gene>
    <name evidence="2" type="ORF">DDZ15_00455</name>
</gene>
<feature type="signal peptide" evidence="1">
    <location>
        <begin position="1"/>
        <end position="24"/>
    </location>
</feature>
<sequence length="156" mass="17638">MNKIKYVIISFAIALSGSINLVSAQSATSQITKTDQLNEVDKDSHFRNLEDTILFGLQSDVHGVVESALFNAVSYKIVYPDFRSNRVLGRLSKIALEGPSHSIRFKAYLALEYYQNQDEFKEPVALTGYIDLTDQNRVFYYLQNEVQESSVTVSNN</sequence>
<dbReference type="OrthoDB" id="9877397at2"/>
<dbReference type="Proteomes" id="UP000245533">
    <property type="component" value="Unassembled WGS sequence"/>
</dbReference>
<accession>A0A316TUM1</accession>
<evidence type="ECO:0000256" key="1">
    <source>
        <dbReference type="SAM" id="SignalP"/>
    </source>
</evidence>
<feature type="chain" id="PRO_5016403829" evidence="1">
    <location>
        <begin position="25"/>
        <end position="156"/>
    </location>
</feature>
<dbReference type="EMBL" id="QGGB01000001">
    <property type="protein sequence ID" value="PWN08140.1"/>
    <property type="molecule type" value="Genomic_DNA"/>
</dbReference>
<evidence type="ECO:0000313" key="3">
    <source>
        <dbReference type="Proteomes" id="UP000245533"/>
    </source>
</evidence>
<comment type="caution">
    <text evidence="2">The sequence shown here is derived from an EMBL/GenBank/DDBJ whole genome shotgun (WGS) entry which is preliminary data.</text>
</comment>
<name>A0A316TUM1_9BACT</name>
<dbReference type="RefSeq" id="WP_109643755.1">
    <property type="nucleotide sequence ID" value="NZ_QGGB01000001.1"/>
</dbReference>
<dbReference type="AlphaFoldDB" id="A0A316TUM1"/>
<protein>
    <submittedName>
        <fullName evidence="2">Uncharacterized protein</fullName>
    </submittedName>
</protein>
<organism evidence="2 3">
    <name type="scientific">Rhodohalobacter mucosus</name>
    <dbReference type="NCBI Taxonomy" id="2079485"/>
    <lineage>
        <taxon>Bacteria</taxon>
        <taxon>Pseudomonadati</taxon>
        <taxon>Balneolota</taxon>
        <taxon>Balneolia</taxon>
        <taxon>Balneolales</taxon>
        <taxon>Balneolaceae</taxon>
        <taxon>Rhodohalobacter</taxon>
    </lineage>
</organism>
<reference evidence="2 3" key="1">
    <citation type="submission" date="2018-05" db="EMBL/GenBank/DDBJ databases">
        <title>Rhodohalobacter halophilus gen. nov., sp. nov., a moderately halophilic member of the family Balneolaceae.</title>
        <authorList>
            <person name="Liu Z.-W."/>
        </authorList>
    </citation>
    <scope>NUCLEOTIDE SEQUENCE [LARGE SCALE GENOMIC DNA]</scope>
    <source>
        <strain evidence="2 3">8A47</strain>
    </source>
</reference>
<keyword evidence="3" id="KW-1185">Reference proteome</keyword>